<dbReference type="EMBL" id="CP018866">
    <property type="protein sequence ID" value="AST90310.1"/>
    <property type="molecule type" value="Genomic_DNA"/>
</dbReference>
<dbReference type="Pfam" id="PF19651">
    <property type="entry name" value="DUF6154"/>
    <property type="match status" value="1"/>
</dbReference>
<dbReference type="STRING" id="1314751.GCA_001591425_03889"/>
<dbReference type="Proteomes" id="UP000215224">
    <property type="component" value="Chromosome"/>
</dbReference>
<gene>
    <name evidence="1" type="ORF">BC6307_03015</name>
</gene>
<evidence type="ECO:0000313" key="2">
    <source>
        <dbReference type="Proteomes" id="UP000215224"/>
    </source>
</evidence>
<dbReference type="InterPro" id="IPR046152">
    <property type="entry name" value="DUF6154"/>
</dbReference>
<organism evidence="1 2">
    <name type="scientific">Sutcliffiella cohnii</name>
    <dbReference type="NCBI Taxonomy" id="33932"/>
    <lineage>
        <taxon>Bacteria</taxon>
        <taxon>Bacillati</taxon>
        <taxon>Bacillota</taxon>
        <taxon>Bacilli</taxon>
        <taxon>Bacillales</taxon>
        <taxon>Bacillaceae</taxon>
        <taxon>Sutcliffiella</taxon>
    </lineage>
</organism>
<accession>A0A223KLD2</accession>
<protein>
    <submittedName>
        <fullName evidence="1">Cytosolic protein</fullName>
    </submittedName>
</protein>
<reference evidence="1 2" key="1">
    <citation type="submission" date="2016-12" db="EMBL/GenBank/DDBJ databases">
        <title>The whole genome sequencing and assembly of Bacillus cohnii DSM 6307T strain.</title>
        <authorList>
            <person name="Lee Y.-J."/>
            <person name="Yi H."/>
            <person name="Bahn Y.-S."/>
            <person name="Kim J.F."/>
            <person name="Lee D.-W."/>
        </authorList>
    </citation>
    <scope>NUCLEOTIDE SEQUENCE [LARGE SCALE GENOMIC DNA]</scope>
    <source>
        <strain evidence="1 2">DSM 6307</strain>
    </source>
</reference>
<dbReference type="KEGG" id="bcoh:BC6307_03015"/>
<evidence type="ECO:0000313" key="1">
    <source>
        <dbReference type="EMBL" id="AST90310.1"/>
    </source>
</evidence>
<proteinExistence type="predicted"/>
<sequence length="79" mass="9313">MRFVDELYTFYRDQFTGSEFDAEIIAAAILDDLERVDVLRLLGELEDEELYGLLGFYLVENLKTKMAKDGYIERDTRLH</sequence>
<dbReference type="RefSeq" id="WP_066419847.1">
    <property type="nucleotide sequence ID" value="NZ_CP018866.1"/>
</dbReference>
<name>A0A223KLD2_9BACI</name>
<dbReference type="AlphaFoldDB" id="A0A223KLD2"/>
<keyword evidence="2" id="KW-1185">Reference proteome</keyword>